<feature type="domain" description="Purple acid phosphatase N-terminal" evidence="11">
    <location>
        <begin position="155"/>
        <end position="255"/>
    </location>
</feature>
<dbReference type="Proteomes" id="UP000822688">
    <property type="component" value="Chromosome 6"/>
</dbReference>
<comment type="catalytic activity">
    <reaction evidence="7">
        <text>a phosphate monoester + H2O = an alcohol + phosphate</text>
        <dbReference type="Rhea" id="RHEA:15017"/>
        <dbReference type="ChEBI" id="CHEBI:15377"/>
        <dbReference type="ChEBI" id="CHEBI:30879"/>
        <dbReference type="ChEBI" id="CHEBI:43474"/>
        <dbReference type="ChEBI" id="CHEBI:67140"/>
        <dbReference type="EC" id="3.1.3.2"/>
    </reaction>
</comment>
<dbReference type="InterPro" id="IPR041792">
    <property type="entry name" value="MPP_PAP"/>
</dbReference>
<evidence type="ECO:0000256" key="4">
    <source>
        <dbReference type="ARBA" id="ARBA00022525"/>
    </source>
</evidence>
<evidence type="ECO:0000256" key="3">
    <source>
        <dbReference type="ARBA" id="ARBA00011738"/>
    </source>
</evidence>
<name>A0A8T0HJ26_CERPU</name>
<dbReference type="GO" id="GO:0046872">
    <property type="term" value="F:metal ion binding"/>
    <property type="evidence" value="ECO:0007669"/>
    <property type="project" value="InterPro"/>
</dbReference>
<feature type="domain" description="Purple acid phosphatase C-terminal" evidence="10">
    <location>
        <begin position="516"/>
        <end position="584"/>
    </location>
</feature>
<dbReference type="Pfam" id="PF16656">
    <property type="entry name" value="Pur_ac_phosph_N"/>
    <property type="match status" value="1"/>
</dbReference>
<dbReference type="SUPFAM" id="SSF49363">
    <property type="entry name" value="Purple acid phosphatase, N-terminal domain"/>
    <property type="match status" value="1"/>
</dbReference>
<keyword evidence="8" id="KW-0812">Transmembrane</keyword>
<sequence length="667" mass="75718">MNLYIFHLLLAYFVWGFSMQKGIIEATTLDARPTTLKYSGDNITLTWRNVDSPSKYDWLGIYMPSDSAIDEYIGYILLSTCPTWSTGSCSLQIPLINMRSPYKFRIFRGASINATTNLTVFKNKIKLDKEGNPLPIASRQLAVSSVIHFYNYNEPTQIHLALTSNEGAMRVMFVTRDPIKSKVRFGTGEDDLQMAVDAKITTYSQNDMCDEPANSTGWRDPGFIHNAIMGGLSSGSRYYYQVGSNVEGWSLVYSFIAPNPQADETNALLFGDMGTYVPYSTFHYAQNESQNTMKWLQRDINEIGDKPSFISHLGDLSYARGYSWIWDTFLSQIEPIATRSPYHVCMGNHEYDWPKQPFRPNWSSYGNDSGGECGVPYSKRFIMPGNSSLPTGTSSPNTSNLYYSVNVGVVHFLFYSTEIDFQPKSDQYAFIANDLQSVDRKKTPFVVFLGHRPLYTSDYRASLDFTTQKLIQTFESLLIKTKVNVAFCGHVHKYERMCSLQNSTCIEPSKVNGKLPIYMVIGMGGHAHQSKDDPLENYSNKSIFPQPIWSLFRTFEWGYVRLHATRHVMTISYVGNHDGKVHDTVEIPCFDDLKSGTYVEPHQSFFDSSSNKPLPCDRSNNVFPFLFIFIIGCCLGISGTIYYKRNQNQHAWVPLNHEEASTSNTHL</sequence>
<dbReference type="InterPro" id="IPR008963">
    <property type="entry name" value="Purple_acid_Pase-like_N"/>
</dbReference>
<dbReference type="CDD" id="cd00839">
    <property type="entry name" value="MPP_PAPs"/>
    <property type="match status" value="1"/>
</dbReference>
<organism evidence="12 13">
    <name type="scientific">Ceratodon purpureus</name>
    <name type="common">Fire moss</name>
    <name type="synonym">Dicranum purpureum</name>
    <dbReference type="NCBI Taxonomy" id="3225"/>
    <lineage>
        <taxon>Eukaryota</taxon>
        <taxon>Viridiplantae</taxon>
        <taxon>Streptophyta</taxon>
        <taxon>Embryophyta</taxon>
        <taxon>Bryophyta</taxon>
        <taxon>Bryophytina</taxon>
        <taxon>Bryopsida</taxon>
        <taxon>Dicranidae</taxon>
        <taxon>Pseudoditrichales</taxon>
        <taxon>Ditrichaceae</taxon>
        <taxon>Ceratodon</taxon>
    </lineage>
</organism>
<evidence type="ECO:0000259" key="11">
    <source>
        <dbReference type="Pfam" id="PF16656"/>
    </source>
</evidence>
<keyword evidence="6" id="KW-0325">Glycoprotein</keyword>
<dbReference type="GO" id="GO:0003993">
    <property type="term" value="F:acid phosphatase activity"/>
    <property type="evidence" value="ECO:0007669"/>
    <property type="project" value="UniProtKB-EC"/>
</dbReference>
<dbReference type="PANTHER" id="PTHR45778">
    <property type="entry name" value="PURPLE ACID PHOSPHATASE-RELATED"/>
    <property type="match status" value="1"/>
</dbReference>
<feature type="domain" description="Calcineurin-like phosphoesterase" evidence="9">
    <location>
        <begin position="269"/>
        <end position="494"/>
    </location>
</feature>
<dbReference type="EC" id="3.1.3.2" evidence="7"/>
<accession>A0A8T0HJ26</accession>
<dbReference type="AlphaFoldDB" id="A0A8T0HJ26"/>
<dbReference type="InterPro" id="IPR004843">
    <property type="entry name" value="Calcineurin-like_PHP"/>
</dbReference>
<dbReference type="InterPro" id="IPR015914">
    <property type="entry name" value="PAPs_N"/>
</dbReference>
<feature type="chain" id="PRO_5035959690" description="Purple acid phosphatase" evidence="7">
    <location>
        <begin position="17"/>
        <end position="667"/>
    </location>
</feature>
<dbReference type="Pfam" id="PF00149">
    <property type="entry name" value="Metallophos"/>
    <property type="match status" value="1"/>
</dbReference>
<dbReference type="Gene3D" id="2.60.40.380">
    <property type="entry name" value="Purple acid phosphatase-like, N-terminal"/>
    <property type="match status" value="1"/>
</dbReference>
<comment type="subunit">
    <text evidence="3">Homodimer.</text>
</comment>
<feature type="transmembrane region" description="Helical" evidence="8">
    <location>
        <begin position="622"/>
        <end position="643"/>
    </location>
</feature>
<comment type="caution">
    <text evidence="12">The sequence shown here is derived from an EMBL/GenBank/DDBJ whole genome shotgun (WGS) entry which is preliminary data.</text>
</comment>
<evidence type="ECO:0000256" key="2">
    <source>
        <dbReference type="ARBA" id="ARBA00008723"/>
    </source>
</evidence>
<evidence type="ECO:0000256" key="7">
    <source>
        <dbReference type="RuleBase" id="RU361203"/>
    </source>
</evidence>
<dbReference type="PANTHER" id="PTHR45778:SF7">
    <property type="entry name" value="PURPLE ACID PHOSPHATASE"/>
    <property type="match status" value="1"/>
</dbReference>
<evidence type="ECO:0000313" key="12">
    <source>
        <dbReference type="EMBL" id="KAG0570752.1"/>
    </source>
</evidence>
<dbReference type="InterPro" id="IPR025733">
    <property type="entry name" value="PAPs_C"/>
</dbReference>
<keyword evidence="5 7" id="KW-0732">Signal</keyword>
<evidence type="ECO:0000259" key="10">
    <source>
        <dbReference type="Pfam" id="PF14008"/>
    </source>
</evidence>
<evidence type="ECO:0000313" key="13">
    <source>
        <dbReference type="Proteomes" id="UP000822688"/>
    </source>
</evidence>
<evidence type="ECO:0000256" key="8">
    <source>
        <dbReference type="SAM" id="Phobius"/>
    </source>
</evidence>
<dbReference type="SUPFAM" id="SSF56300">
    <property type="entry name" value="Metallo-dependent phosphatases"/>
    <property type="match status" value="1"/>
</dbReference>
<dbReference type="GO" id="GO:0005576">
    <property type="term" value="C:extracellular region"/>
    <property type="evidence" value="ECO:0007669"/>
    <property type="project" value="UniProtKB-SubCell"/>
</dbReference>
<keyword evidence="4" id="KW-0964">Secreted</keyword>
<keyword evidence="8" id="KW-0472">Membrane</keyword>
<protein>
    <recommendedName>
        <fullName evidence="7">Purple acid phosphatase</fullName>
        <ecNumber evidence="7">3.1.3.2</ecNumber>
    </recommendedName>
</protein>
<feature type="signal peptide" evidence="7">
    <location>
        <begin position="1"/>
        <end position="16"/>
    </location>
</feature>
<keyword evidence="8" id="KW-1133">Transmembrane helix</keyword>
<reference evidence="12 13" key="1">
    <citation type="submission" date="2020-06" db="EMBL/GenBank/DDBJ databases">
        <title>WGS assembly of Ceratodon purpureus strain R40.</title>
        <authorList>
            <person name="Carey S.B."/>
            <person name="Jenkins J."/>
            <person name="Shu S."/>
            <person name="Lovell J.T."/>
            <person name="Sreedasyam A."/>
            <person name="Maumus F."/>
            <person name="Tiley G.P."/>
            <person name="Fernandez-Pozo N."/>
            <person name="Barry K."/>
            <person name="Chen C."/>
            <person name="Wang M."/>
            <person name="Lipzen A."/>
            <person name="Daum C."/>
            <person name="Saski C.A."/>
            <person name="Payton A.C."/>
            <person name="Mcbreen J.C."/>
            <person name="Conrad R.E."/>
            <person name="Kollar L.M."/>
            <person name="Olsson S."/>
            <person name="Huttunen S."/>
            <person name="Landis J.B."/>
            <person name="Wickett N.J."/>
            <person name="Johnson M.G."/>
            <person name="Rensing S.A."/>
            <person name="Grimwood J."/>
            <person name="Schmutz J."/>
            <person name="Mcdaniel S.F."/>
        </authorList>
    </citation>
    <scope>NUCLEOTIDE SEQUENCE [LARGE SCALE GENOMIC DNA]</scope>
    <source>
        <strain evidence="12 13">R40</strain>
    </source>
</reference>
<evidence type="ECO:0000256" key="1">
    <source>
        <dbReference type="ARBA" id="ARBA00004613"/>
    </source>
</evidence>
<evidence type="ECO:0000259" key="9">
    <source>
        <dbReference type="Pfam" id="PF00149"/>
    </source>
</evidence>
<dbReference type="Gene3D" id="3.60.21.10">
    <property type="match status" value="1"/>
</dbReference>
<comment type="similarity">
    <text evidence="2 7">Belongs to the metallophosphoesterase superfamily. Purple acid phosphatase family.</text>
</comment>
<evidence type="ECO:0000256" key="5">
    <source>
        <dbReference type="ARBA" id="ARBA00022729"/>
    </source>
</evidence>
<comment type="subcellular location">
    <subcellularLocation>
        <location evidence="1">Secreted</location>
    </subcellularLocation>
</comment>
<keyword evidence="13" id="KW-1185">Reference proteome</keyword>
<dbReference type="Pfam" id="PF14008">
    <property type="entry name" value="Metallophos_C"/>
    <property type="match status" value="1"/>
</dbReference>
<proteinExistence type="inferred from homology"/>
<gene>
    <name evidence="12" type="ORF">KC19_6G184900</name>
</gene>
<dbReference type="EMBL" id="CM026427">
    <property type="protein sequence ID" value="KAG0570752.1"/>
    <property type="molecule type" value="Genomic_DNA"/>
</dbReference>
<keyword evidence="7" id="KW-0378">Hydrolase</keyword>
<dbReference type="InterPro" id="IPR029052">
    <property type="entry name" value="Metallo-depent_PP-like"/>
</dbReference>
<evidence type="ECO:0000256" key="6">
    <source>
        <dbReference type="ARBA" id="ARBA00023180"/>
    </source>
</evidence>